<dbReference type="Gene3D" id="2.60.40.10">
    <property type="entry name" value="Immunoglobulins"/>
    <property type="match status" value="1"/>
</dbReference>
<evidence type="ECO:0008006" key="6">
    <source>
        <dbReference type="Google" id="ProtNLM"/>
    </source>
</evidence>
<evidence type="ECO:0000313" key="4">
    <source>
        <dbReference type="EMBL" id="PAV89253.1"/>
    </source>
</evidence>
<dbReference type="PROSITE" id="PS50853">
    <property type="entry name" value="FN3"/>
    <property type="match status" value="1"/>
</dbReference>
<dbReference type="CDD" id="cd00063">
    <property type="entry name" value="FN3"/>
    <property type="match status" value="1"/>
</dbReference>
<dbReference type="InterPro" id="IPR013783">
    <property type="entry name" value="Ig-like_fold"/>
</dbReference>
<dbReference type="AlphaFoldDB" id="A0A2A2LSS2"/>
<dbReference type="GO" id="GO:0061172">
    <property type="term" value="P:regulation of establishment of bipolar cell polarity"/>
    <property type="evidence" value="ECO:0007669"/>
    <property type="project" value="TreeGrafter"/>
</dbReference>
<feature type="compositionally biased region" description="Polar residues" evidence="1">
    <location>
        <begin position="787"/>
        <end position="799"/>
    </location>
</feature>
<sequence>MSQPYSVGLDDSRGRPLISVCAGAAHTLASTALLCRQQSLDEPANRALEKVANGTLLRGISMQRQSSTSYEDRKKSGGLFLKMDENENRLQKKAVKSNMISMFGALLAIEQEDESALKLVLTKHPLEVNACLNSGQYAEHKTKWTLLDVALNLKNFACVKLLQEHGAKENPYMDTITKRRLALEEAIEETSESIVALRTGPQNRESDKLIRALSAHLSVLERMRSALSIRDLPSSPEDAKAEAHSSTSVGIYFSPPQDHDEIIVKYKVEWSVYPNFATTFGDYVEVDMTQNPISIRGLEPGLKLSFRISAGGLHGFSEPSICYPLNIELSSWNEVDGRREGWDEHIENISSLTDKIEKHRQSLVWQRVFPASDSLLKKKKNGIKELFTASSKFTKHITRGVYLASLIYTEGKVLCSVDDCLPILPGLTLRWLTFDKLLRKKMASPAVDALTKETVNILNFFESSQIPLKRGLYLCYMKLHSSLNTIRVVVPDNLPSMLPFVHVRDNPHVTKEEWQWVKSTDINEPFEPTPAQCELHRQLSTATQTLLHDLDIDSDLVPGHRLHHAEIIEPSPDVSIILLLPRAEEVCSAPTGCMISTDCSEQRRGCSSIPIPVFEMIHQCTYQPEFISTYCRLSIFLEHYMMISQYEQRKCLLENDIKVYKAQYDVLAEFQKELDEIWKNARWISRIATEARDKHVKVSRNAVPLGRLLAPLKPQYLDDSNDVGYHSDQESNGTLRVRKIAHLPTNRPRSLLGSPQESYRDIDALYRRRKISMEIKRRASDIDNKMENGNISGENSTSHLPDRPTELRMPAGTVTVHSAYDCSLPRGTPVRLSLSGNTTSSEVLSLVLEQFAKSSATPDTDILLPDANDYCIVAVVGERERRLKDNFPILRLQPPWSKGKLFVRRRDDLLAAVAIGNEAAV</sequence>
<evidence type="ECO:0000259" key="3">
    <source>
        <dbReference type="PROSITE" id="PS50853"/>
    </source>
</evidence>
<evidence type="ECO:0000256" key="1">
    <source>
        <dbReference type="SAM" id="MobiDB-lite"/>
    </source>
</evidence>
<dbReference type="InterPro" id="IPR003961">
    <property type="entry name" value="FN3_dom"/>
</dbReference>
<accession>A0A2A2LSS2</accession>
<feature type="domain" description="Fibronectin type-III" evidence="3">
    <location>
        <begin position="235"/>
        <end position="330"/>
    </location>
</feature>
<dbReference type="EMBL" id="LIAE01006463">
    <property type="protein sequence ID" value="PAV89253.1"/>
    <property type="molecule type" value="Genomic_DNA"/>
</dbReference>
<organism evidence="4 5">
    <name type="scientific">Diploscapter pachys</name>
    <dbReference type="NCBI Taxonomy" id="2018661"/>
    <lineage>
        <taxon>Eukaryota</taxon>
        <taxon>Metazoa</taxon>
        <taxon>Ecdysozoa</taxon>
        <taxon>Nematoda</taxon>
        <taxon>Chromadorea</taxon>
        <taxon>Rhabditida</taxon>
        <taxon>Rhabditina</taxon>
        <taxon>Rhabditomorpha</taxon>
        <taxon>Rhabditoidea</taxon>
        <taxon>Rhabditidae</taxon>
        <taxon>Diploscapter</taxon>
    </lineage>
</organism>
<reference evidence="4 5" key="1">
    <citation type="journal article" date="2017" name="Curr. Biol.">
        <title>Genome architecture and evolution of a unichromosomal asexual nematode.</title>
        <authorList>
            <person name="Fradin H."/>
            <person name="Zegar C."/>
            <person name="Gutwein M."/>
            <person name="Lucas J."/>
            <person name="Kovtun M."/>
            <person name="Corcoran D."/>
            <person name="Baugh L.R."/>
            <person name="Kiontke K."/>
            <person name="Gunsalus K."/>
            <person name="Fitch D.H."/>
            <person name="Piano F."/>
        </authorList>
    </citation>
    <scope>NUCLEOTIDE SEQUENCE [LARGE SCALE GENOMIC DNA]</scope>
    <source>
        <strain evidence="4">PF1309</strain>
    </source>
</reference>
<dbReference type="PANTHER" id="PTHR21437:SF1">
    <property type="entry name" value="WIDE AWAKE"/>
    <property type="match status" value="1"/>
</dbReference>
<comment type="caution">
    <text evidence="4">The sequence shown here is derived from an EMBL/GenBank/DDBJ whole genome shotgun (WGS) entry which is preliminary data.</text>
</comment>
<feature type="domain" description="Ras-associating" evidence="2">
    <location>
        <begin position="810"/>
        <end position="908"/>
    </location>
</feature>
<name>A0A2A2LSS2_9BILA</name>
<dbReference type="PANTHER" id="PTHR21437">
    <property type="entry name" value="WIDE AWAKE"/>
    <property type="match status" value="1"/>
</dbReference>
<dbReference type="SMART" id="SM00060">
    <property type="entry name" value="FN3"/>
    <property type="match status" value="1"/>
</dbReference>
<dbReference type="Proteomes" id="UP000218231">
    <property type="component" value="Unassembled WGS sequence"/>
</dbReference>
<dbReference type="InterPro" id="IPR039269">
    <property type="entry name" value="ANKFN1"/>
</dbReference>
<dbReference type="GO" id="GO:0005819">
    <property type="term" value="C:spindle"/>
    <property type="evidence" value="ECO:0007669"/>
    <property type="project" value="TreeGrafter"/>
</dbReference>
<dbReference type="InterPro" id="IPR000159">
    <property type="entry name" value="RA_dom"/>
</dbReference>
<protein>
    <recommendedName>
        <fullName evidence="6">Ankyrin repeat and fibronectin type-III domain-containing protein 1</fullName>
    </recommendedName>
</protein>
<feature type="region of interest" description="Disordered" evidence="1">
    <location>
        <begin position="784"/>
        <end position="804"/>
    </location>
</feature>
<dbReference type="STRING" id="2018661.A0A2A2LSS2"/>
<proteinExistence type="predicted"/>
<dbReference type="Pfam" id="PF00041">
    <property type="entry name" value="fn3"/>
    <property type="match status" value="1"/>
</dbReference>
<gene>
    <name evidence="4" type="ORF">WR25_21220</name>
</gene>
<dbReference type="SUPFAM" id="SSF49265">
    <property type="entry name" value="Fibronectin type III"/>
    <property type="match status" value="1"/>
</dbReference>
<keyword evidence="5" id="KW-1185">Reference proteome</keyword>
<dbReference type="PROSITE" id="PS50200">
    <property type="entry name" value="RA"/>
    <property type="match status" value="1"/>
</dbReference>
<dbReference type="GO" id="GO:0007165">
    <property type="term" value="P:signal transduction"/>
    <property type="evidence" value="ECO:0007669"/>
    <property type="project" value="InterPro"/>
</dbReference>
<dbReference type="GO" id="GO:0000132">
    <property type="term" value="P:establishment of mitotic spindle orientation"/>
    <property type="evidence" value="ECO:0007669"/>
    <property type="project" value="TreeGrafter"/>
</dbReference>
<dbReference type="InterPro" id="IPR036116">
    <property type="entry name" value="FN3_sf"/>
</dbReference>
<evidence type="ECO:0000313" key="5">
    <source>
        <dbReference type="Proteomes" id="UP000218231"/>
    </source>
</evidence>
<dbReference type="OrthoDB" id="2428204at2759"/>
<evidence type="ECO:0000259" key="2">
    <source>
        <dbReference type="PROSITE" id="PS50200"/>
    </source>
</evidence>